<comment type="caution">
    <text evidence="4">The sequence shown here is derived from an EMBL/GenBank/DDBJ whole genome shotgun (WGS) entry which is preliminary data.</text>
</comment>
<comment type="subcellular location">
    <subcellularLocation>
        <location evidence="1">Cell membrane</location>
    </subcellularLocation>
</comment>
<evidence type="ECO:0000256" key="2">
    <source>
        <dbReference type="ARBA" id="ARBA00022475"/>
    </source>
</evidence>
<dbReference type="CDD" id="cd09971">
    <property type="entry name" value="SdiA-regulated"/>
    <property type="match status" value="1"/>
</dbReference>
<dbReference type="Proteomes" id="UP000243518">
    <property type="component" value="Unassembled WGS sequence"/>
</dbReference>
<proteinExistence type="predicted"/>
<evidence type="ECO:0000313" key="4">
    <source>
        <dbReference type="EMBL" id="SEG64733.1"/>
    </source>
</evidence>
<sequence>MSGTLEWGGPLRRRRWPQRLLLLLLAASVMAAVFAWRYTLVELTGFRFSGAAISDGRGVFGLADYRVKHQAQVIAGIGNDLSGITHDADNDRLLAITNAGPVQVLALDRQGRLLGLYPLIGFEDPEDLAWLGDGLLLIVEERVQRLNVVRLPAHPAPIRRDQARQLTLGLALSDDNKGFEGAAYDHRRDLLYVVKERDAQQLYRISGLRPTLAGNLQLDIRDLSDWIDAAGVSKDLSAITVEPDSGHLLLLSDESQVLFELGSDGALLDCRSLRAGGGLDADIPQPEGVVLDSRGELFVVSEPNLFYRFVR</sequence>
<evidence type="ECO:0000256" key="3">
    <source>
        <dbReference type="ARBA" id="ARBA00023136"/>
    </source>
</evidence>
<name>A0AAQ1JR35_9GAMM</name>
<dbReference type="RefSeq" id="WP_088277077.1">
    <property type="nucleotide sequence ID" value="NZ_AP027273.1"/>
</dbReference>
<reference evidence="4 5" key="1">
    <citation type="submission" date="2016-10" db="EMBL/GenBank/DDBJ databases">
        <authorList>
            <person name="Varghese N."/>
            <person name="Submissions S."/>
        </authorList>
    </citation>
    <scope>NUCLEOTIDE SEQUENCE [LARGE SCALE GENOMIC DNA]</scope>
    <source>
        <strain evidence="4 5">CECT 8317</strain>
    </source>
</reference>
<dbReference type="InterPro" id="IPR009722">
    <property type="entry name" value="YjiK/CarP"/>
</dbReference>
<dbReference type="EMBL" id="FNVE01000013">
    <property type="protein sequence ID" value="SEG64733.1"/>
    <property type="molecule type" value="Genomic_DNA"/>
</dbReference>
<dbReference type="SUPFAM" id="SSF50956">
    <property type="entry name" value="Thermostable phytase (3-phytase)"/>
    <property type="match status" value="1"/>
</dbReference>
<keyword evidence="2" id="KW-1003">Cell membrane</keyword>
<keyword evidence="5" id="KW-1185">Reference proteome</keyword>
<protein>
    <submittedName>
        <fullName evidence="4">Uncharacterized protein YjiK</fullName>
    </submittedName>
</protein>
<evidence type="ECO:0000313" key="5">
    <source>
        <dbReference type="Proteomes" id="UP000243518"/>
    </source>
</evidence>
<gene>
    <name evidence="4" type="ORF">SAMN05216586_11317</name>
</gene>
<dbReference type="AlphaFoldDB" id="A0AAQ1JR35"/>
<keyword evidence="3" id="KW-0472">Membrane</keyword>
<organism evidence="4 5">
    <name type="scientific">Halopseudomonas aestusnigri</name>
    <dbReference type="NCBI Taxonomy" id="857252"/>
    <lineage>
        <taxon>Bacteria</taxon>
        <taxon>Pseudomonadati</taxon>
        <taxon>Pseudomonadota</taxon>
        <taxon>Gammaproteobacteria</taxon>
        <taxon>Pseudomonadales</taxon>
        <taxon>Pseudomonadaceae</taxon>
        <taxon>Halopseudomonas</taxon>
    </lineage>
</organism>
<evidence type="ECO:0000256" key="1">
    <source>
        <dbReference type="ARBA" id="ARBA00004236"/>
    </source>
</evidence>
<dbReference type="GO" id="GO:0005886">
    <property type="term" value="C:plasma membrane"/>
    <property type="evidence" value="ECO:0007669"/>
    <property type="project" value="UniProtKB-SubCell"/>
</dbReference>
<dbReference type="Pfam" id="PF06977">
    <property type="entry name" value="SdiA-regulated"/>
    <property type="match status" value="1"/>
</dbReference>
<accession>A0AAQ1JR35</accession>